<dbReference type="EMBL" id="BGPR01083689">
    <property type="protein sequence ID" value="GBL92442.1"/>
    <property type="molecule type" value="Genomic_DNA"/>
</dbReference>
<dbReference type="AlphaFoldDB" id="A0A4Y2BJJ9"/>
<keyword evidence="2" id="KW-1185">Reference proteome</keyword>
<evidence type="ECO:0008006" key="3">
    <source>
        <dbReference type="Google" id="ProtNLM"/>
    </source>
</evidence>
<dbReference type="OrthoDB" id="10017160at2759"/>
<dbReference type="InterPro" id="IPR036397">
    <property type="entry name" value="RNaseH_sf"/>
</dbReference>
<name>A0A4Y2BJJ9_ARAVE</name>
<dbReference type="GO" id="GO:0003676">
    <property type="term" value="F:nucleic acid binding"/>
    <property type="evidence" value="ECO:0007669"/>
    <property type="project" value="InterPro"/>
</dbReference>
<evidence type="ECO:0000313" key="1">
    <source>
        <dbReference type="EMBL" id="GBL92442.1"/>
    </source>
</evidence>
<accession>A0A4Y2BJJ9</accession>
<gene>
    <name evidence="1" type="ORF">AVEN_268234_1</name>
</gene>
<reference evidence="1 2" key="1">
    <citation type="journal article" date="2019" name="Sci. Rep.">
        <title>Orb-weaving spider Araneus ventricosus genome elucidates the spidroin gene catalogue.</title>
        <authorList>
            <person name="Kono N."/>
            <person name="Nakamura H."/>
            <person name="Ohtoshi R."/>
            <person name="Moran D.A.P."/>
            <person name="Shinohara A."/>
            <person name="Yoshida Y."/>
            <person name="Fujiwara M."/>
            <person name="Mori M."/>
            <person name="Tomita M."/>
            <person name="Arakawa K."/>
        </authorList>
    </citation>
    <scope>NUCLEOTIDE SEQUENCE [LARGE SCALE GENOMIC DNA]</scope>
</reference>
<sequence>MQLFLISFDGCEEPFWLLKLSLFVITSPHSAVVTQQFLEQLKWDISDHPPYIPDLTRSDFHLFPEFKNWLGDQSFLKNWL</sequence>
<protein>
    <recommendedName>
        <fullName evidence="3">Tc1-like transposase DDE domain-containing protein</fullName>
    </recommendedName>
</protein>
<proteinExistence type="predicted"/>
<dbReference type="Gene3D" id="3.30.420.10">
    <property type="entry name" value="Ribonuclease H-like superfamily/Ribonuclease H"/>
    <property type="match status" value="1"/>
</dbReference>
<evidence type="ECO:0000313" key="2">
    <source>
        <dbReference type="Proteomes" id="UP000499080"/>
    </source>
</evidence>
<comment type="caution">
    <text evidence="1">The sequence shown here is derived from an EMBL/GenBank/DDBJ whole genome shotgun (WGS) entry which is preliminary data.</text>
</comment>
<organism evidence="1 2">
    <name type="scientific">Araneus ventricosus</name>
    <name type="common">Orbweaver spider</name>
    <name type="synonym">Epeira ventricosa</name>
    <dbReference type="NCBI Taxonomy" id="182803"/>
    <lineage>
        <taxon>Eukaryota</taxon>
        <taxon>Metazoa</taxon>
        <taxon>Ecdysozoa</taxon>
        <taxon>Arthropoda</taxon>
        <taxon>Chelicerata</taxon>
        <taxon>Arachnida</taxon>
        <taxon>Araneae</taxon>
        <taxon>Araneomorphae</taxon>
        <taxon>Entelegynae</taxon>
        <taxon>Araneoidea</taxon>
        <taxon>Araneidae</taxon>
        <taxon>Araneus</taxon>
    </lineage>
</organism>
<dbReference type="Proteomes" id="UP000499080">
    <property type="component" value="Unassembled WGS sequence"/>
</dbReference>